<dbReference type="Pfam" id="PF04117">
    <property type="entry name" value="Mpv17_PMP22"/>
    <property type="match status" value="1"/>
</dbReference>
<evidence type="ECO:0000256" key="1">
    <source>
        <dbReference type="ARBA" id="ARBA00004141"/>
    </source>
</evidence>
<keyword evidence="3" id="KW-0812">Transmembrane</keyword>
<dbReference type="OrthoDB" id="430207at2759"/>
<dbReference type="STRING" id="1314783.A0A165L011"/>
<reference evidence="7 8" key="1">
    <citation type="journal article" date="2016" name="Mol. Biol. Evol.">
        <title>Comparative Genomics of Early-Diverging Mushroom-Forming Fungi Provides Insights into the Origins of Lignocellulose Decay Capabilities.</title>
        <authorList>
            <person name="Nagy L.G."/>
            <person name="Riley R."/>
            <person name="Tritt A."/>
            <person name="Adam C."/>
            <person name="Daum C."/>
            <person name="Floudas D."/>
            <person name="Sun H."/>
            <person name="Yadav J.S."/>
            <person name="Pangilinan J."/>
            <person name="Larsson K.H."/>
            <person name="Matsuura K."/>
            <person name="Barry K."/>
            <person name="Labutti K."/>
            <person name="Kuo R."/>
            <person name="Ohm R.A."/>
            <person name="Bhattacharya S.S."/>
            <person name="Shirouzu T."/>
            <person name="Yoshinaga Y."/>
            <person name="Martin F.M."/>
            <person name="Grigoriev I.V."/>
            <person name="Hibbett D.S."/>
        </authorList>
    </citation>
    <scope>NUCLEOTIDE SEQUENCE [LARGE SCALE GENOMIC DNA]</scope>
    <source>
        <strain evidence="7 8">L-15889</strain>
    </source>
</reference>
<protein>
    <submittedName>
        <fullName evidence="7">Uncharacterized protein</fullName>
    </submittedName>
</protein>
<name>A0A165L011_9APHY</name>
<organism evidence="7 8">
    <name type="scientific">Daedalea quercina L-15889</name>
    <dbReference type="NCBI Taxonomy" id="1314783"/>
    <lineage>
        <taxon>Eukaryota</taxon>
        <taxon>Fungi</taxon>
        <taxon>Dikarya</taxon>
        <taxon>Basidiomycota</taxon>
        <taxon>Agaricomycotina</taxon>
        <taxon>Agaricomycetes</taxon>
        <taxon>Polyporales</taxon>
        <taxon>Fomitopsis</taxon>
    </lineage>
</organism>
<gene>
    <name evidence="7" type="ORF">DAEQUDRAFT_86670</name>
</gene>
<evidence type="ECO:0000256" key="2">
    <source>
        <dbReference type="ARBA" id="ARBA00006824"/>
    </source>
</evidence>
<accession>A0A165L011</accession>
<dbReference type="GO" id="GO:0016020">
    <property type="term" value="C:membrane"/>
    <property type="evidence" value="ECO:0007669"/>
    <property type="project" value="UniProtKB-SubCell"/>
</dbReference>
<dbReference type="Proteomes" id="UP000076727">
    <property type="component" value="Unassembled WGS sequence"/>
</dbReference>
<dbReference type="InterPro" id="IPR007248">
    <property type="entry name" value="Mpv17_PMP22"/>
</dbReference>
<dbReference type="AlphaFoldDB" id="A0A165L011"/>
<sequence length="201" mass="22267">MASLLAAFNEALVTRPMLTRSMTSMTVFALGDVMAQQFVERKGSQHDLVRTGRGAFYGATIFGPTYTTWLKWLSSLKFSSRTREVTAKVCLDQFVYGPAIIATYFTAMTLMEGKTVVDAKERLTTAYPPAVLRSYSVFVPTQILSFSLVPAQYRFFVVTTVSPFWNIYLSAVNAKDARRQEAQHDAHCNGITHASAPVALA</sequence>
<proteinExistence type="inferred from homology"/>
<keyword evidence="5" id="KW-0472">Membrane</keyword>
<dbReference type="PANTHER" id="PTHR11266:SF17">
    <property type="entry name" value="PROTEIN MPV17"/>
    <property type="match status" value="1"/>
</dbReference>
<evidence type="ECO:0000256" key="3">
    <source>
        <dbReference type="ARBA" id="ARBA00022692"/>
    </source>
</evidence>
<dbReference type="GO" id="GO:0005739">
    <property type="term" value="C:mitochondrion"/>
    <property type="evidence" value="ECO:0007669"/>
    <property type="project" value="TreeGrafter"/>
</dbReference>
<dbReference type="EMBL" id="KV429155">
    <property type="protein sequence ID" value="KZT63818.1"/>
    <property type="molecule type" value="Genomic_DNA"/>
</dbReference>
<evidence type="ECO:0000256" key="5">
    <source>
        <dbReference type="ARBA" id="ARBA00023136"/>
    </source>
</evidence>
<keyword evidence="4" id="KW-1133">Transmembrane helix</keyword>
<keyword evidence="8" id="KW-1185">Reference proteome</keyword>
<evidence type="ECO:0000256" key="4">
    <source>
        <dbReference type="ARBA" id="ARBA00022989"/>
    </source>
</evidence>
<evidence type="ECO:0000256" key="6">
    <source>
        <dbReference type="RuleBase" id="RU363053"/>
    </source>
</evidence>
<comment type="similarity">
    <text evidence="2 6">Belongs to the peroxisomal membrane protein PXMP2/4 family.</text>
</comment>
<dbReference type="PANTHER" id="PTHR11266">
    <property type="entry name" value="PEROXISOMAL MEMBRANE PROTEIN 2, PXMP2 MPV17"/>
    <property type="match status" value="1"/>
</dbReference>
<comment type="subcellular location">
    <subcellularLocation>
        <location evidence="1">Membrane</location>
        <topology evidence="1">Multi-pass membrane protein</topology>
    </subcellularLocation>
</comment>
<evidence type="ECO:0000313" key="7">
    <source>
        <dbReference type="EMBL" id="KZT63818.1"/>
    </source>
</evidence>
<evidence type="ECO:0000313" key="8">
    <source>
        <dbReference type="Proteomes" id="UP000076727"/>
    </source>
</evidence>